<dbReference type="Proteomes" id="UP000315750">
    <property type="component" value="Chromosome"/>
</dbReference>
<dbReference type="EMBL" id="CP036278">
    <property type="protein sequence ID" value="QDU57391.1"/>
    <property type="molecule type" value="Genomic_DNA"/>
</dbReference>
<name>A0A518ARP9_9BACT</name>
<accession>A0A518ARP9</accession>
<reference evidence="1 2" key="1">
    <citation type="submission" date="2019-02" db="EMBL/GenBank/DDBJ databases">
        <title>Deep-cultivation of Planctomycetes and their phenomic and genomic characterization uncovers novel biology.</title>
        <authorList>
            <person name="Wiegand S."/>
            <person name="Jogler M."/>
            <person name="Boedeker C."/>
            <person name="Pinto D."/>
            <person name="Vollmers J."/>
            <person name="Rivas-Marin E."/>
            <person name="Kohn T."/>
            <person name="Peeters S.H."/>
            <person name="Heuer A."/>
            <person name="Rast P."/>
            <person name="Oberbeckmann S."/>
            <person name="Bunk B."/>
            <person name="Jeske O."/>
            <person name="Meyerdierks A."/>
            <person name="Storesund J.E."/>
            <person name="Kallscheuer N."/>
            <person name="Luecker S."/>
            <person name="Lage O.M."/>
            <person name="Pohl T."/>
            <person name="Merkel B.J."/>
            <person name="Hornburger P."/>
            <person name="Mueller R.-W."/>
            <person name="Bruemmer F."/>
            <person name="Labrenz M."/>
            <person name="Spormann A.M."/>
            <person name="Op den Camp H."/>
            <person name="Overmann J."/>
            <person name="Amann R."/>
            <person name="Jetten M.S.M."/>
            <person name="Mascher T."/>
            <person name="Medema M.H."/>
            <person name="Devos D.P."/>
            <person name="Kaster A.-K."/>
            <person name="Ovreas L."/>
            <person name="Rohde M."/>
            <person name="Galperin M.Y."/>
            <person name="Jogler C."/>
        </authorList>
    </citation>
    <scope>NUCLEOTIDE SEQUENCE [LARGE SCALE GENOMIC DNA]</scope>
    <source>
        <strain evidence="1 2">Pan181</strain>
    </source>
</reference>
<evidence type="ECO:0000313" key="1">
    <source>
        <dbReference type="EMBL" id="QDU57391.1"/>
    </source>
</evidence>
<protein>
    <submittedName>
        <fullName evidence="1">Uncharacterized protein</fullName>
    </submittedName>
</protein>
<evidence type="ECO:0000313" key="2">
    <source>
        <dbReference type="Proteomes" id="UP000315750"/>
    </source>
</evidence>
<keyword evidence="2" id="KW-1185">Reference proteome</keyword>
<sequence>MGSGKRPSLFHIRLRLAPEHGTTIEAAWQRVAEPAEQLGSTDSWAHDALPLRKTHHALLSVGEAQEAAPSVMIRDDP</sequence>
<dbReference type="KEGG" id="amuc:Pan181_36070"/>
<dbReference type="AlphaFoldDB" id="A0A518ARP9"/>
<proteinExistence type="predicted"/>
<gene>
    <name evidence="1" type="ORF">Pan181_36070</name>
</gene>
<organism evidence="1 2">
    <name type="scientific">Aeoliella mucimassa</name>
    <dbReference type="NCBI Taxonomy" id="2527972"/>
    <lineage>
        <taxon>Bacteria</taxon>
        <taxon>Pseudomonadati</taxon>
        <taxon>Planctomycetota</taxon>
        <taxon>Planctomycetia</taxon>
        <taxon>Pirellulales</taxon>
        <taxon>Lacipirellulaceae</taxon>
        <taxon>Aeoliella</taxon>
    </lineage>
</organism>